<sequence length="199" mass="21398">MASAKFPKLAAALERRGSALDAESLRKLLDSEAMVKLFEANADCILPETACPSPAPGSVPKGLGATAPFGTARLREMALAHFEGTVVQAIDAHYHSGTEGEGWTAEESLALHHFLAALEYPMNPEYTTTLGVLRAWSRKGGVVAVENTVLGGIWTPEGWNGIPDCRFIPNPHLSLSELEALDPNSERGRACTLWEQMMA</sequence>
<dbReference type="OrthoDB" id="433212at2759"/>
<reference evidence="1" key="1">
    <citation type="submission" date="2021-02" db="EMBL/GenBank/DDBJ databases">
        <authorList>
            <person name="Dougan E. K."/>
            <person name="Rhodes N."/>
            <person name="Thang M."/>
            <person name="Chan C."/>
        </authorList>
    </citation>
    <scope>NUCLEOTIDE SEQUENCE</scope>
</reference>
<accession>A0A812JT98</accession>
<dbReference type="Proteomes" id="UP000604046">
    <property type="component" value="Unassembled WGS sequence"/>
</dbReference>
<evidence type="ECO:0000313" key="2">
    <source>
        <dbReference type="Proteomes" id="UP000604046"/>
    </source>
</evidence>
<dbReference type="AlphaFoldDB" id="A0A812JT98"/>
<evidence type="ECO:0000313" key="1">
    <source>
        <dbReference type="EMBL" id="CAE7213031.1"/>
    </source>
</evidence>
<protein>
    <submittedName>
        <fullName evidence="1">Uncharacterized protein</fullName>
    </submittedName>
</protein>
<proteinExistence type="predicted"/>
<comment type="caution">
    <text evidence="1">The sequence shown here is derived from an EMBL/GenBank/DDBJ whole genome shotgun (WGS) entry which is preliminary data.</text>
</comment>
<gene>
    <name evidence="1" type="ORF">SNAT2548_LOCUS7278</name>
</gene>
<name>A0A812JT98_9DINO</name>
<organism evidence="1 2">
    <name type="scientific">Symbiodinium natans</name>
    <dbReference type="NCBI Taxonomy" id="878477"/>
    <lineage>
        <taxon>Eukaryota</taxon>
        <taxon>Sar</taxon>
        <taxon>Alveolata</taxon>
        <taxon>Dinophyceae</taxon>
        <taxon>Suessiales</taxon>
        <taxon>Symbiodiniaceae</taxon>
        <taxon>Symbiodinium</taxon>
    </lineage>
</organism>
<dbReference type="EMBL" id="CAJNDS010000502">
    <property type="protein sequence ID" value="CAE7213031.1"/>
    <property type="molecule type" value="Genomic_DNA"/>
</dbReference>
<keyword evidence="2" id="KW-1185">Reference proteome</keyword>